<dbReference type="PANTHER" id="PTHR43649">
    <property type="entry name" value="ARABINOSE-BINDING PROTEIN-RELATED"/>
    <property type="match status" value="1"/>
</dbReference>
<dbReference type="SUPFAM" id="SSF53850">
    <property type="entry name" value="Periplasmic binding protein-like II"/>
    <property type="match status" value="1"/>
</dbReference>
<proteinExistence type="predicted"/>
<dbReference type="Gene3D" id="3.40.190.10">
    <property type="entry name" value="Periplasmic binding protein-like II"/>
    <property type="match status" value="1"/>
</dbReference>
<comment type="caution">
    <text evidence="1">The sequence shown here is derived from an EMBL/GenBank/DDBJ whole genome shotgun (WGS) entry which is preliminary data.</text>
</comment>
<dbReference type="InterPro" id="IPR050490">
    <property type="entry name" value="Bact_solute-bd_prot1"/>
</dbReference>
<dbReference type="Pfam" id="PF01547">
    <property type="entry name" value="SBP_bac_1"/>
    <property type="match status" value="1"/>
</dbReference>
<reference evidence="1" key="1">
    <citation type="journal article" date="2019" name="Nat. Med.">
        <title>A library of human gut bacterial isolates paired with longitudinal multiomics data enables mechanistic microbiome research.</title>
        <authorList>
            <person name="Poyet M."/>
            <person name="Groussin M."/>
            <person name="Gibbons S.M."/>
            <person name="Avila-Pacheco J."/>
            <person name="Jiang X."/>
            <person name="Kearney S.M."/>
            <person name="Perrotta A.R."/>
            <person name="Berdy B."/>
            <person name="Zhao S."/>
            <person name="Lieberman T.D."/>
            <person name="Swanson P.K."/>
            <person name="Smith M."/>
            <person name="Roesemann S."/>
            <person name="Alexander J.E."/>
            <person name="Rich S.A."/>
            <person name="Livny J."/>
            <person name="Vlamakis H."/>
            <person name="Clish C."/>
            <person name="Bullock K."/>
            <person name="Deik A."/>
            <person name="Scott J."/>
            <person name="Pierce K.A."/>
            <person name="Xavier R.J."/>
            <person name="Alm E.J."/>
        </authorList>
    </citation>
    <scope>NUCLEOTIDE SEQUENCE</scope>
    <source>
        <strain evidence="1">BIOML-A18</strain>
    </source>
</reference>
<dbReference type="EMBL" id="WKOD01000015">
    <property type="protein sequence ID" value="MSA68678.1"/>
    <property type="molecule type" value="Genomic_DNA"/>
</dbReference>
<dbReference type="RefSeq" id="WP_154236994.1">
    <property type="nucleotide sequence ID" value="NZ_WKNS01000016.1"/>
</dbReference>
<dbReference type="AlphaFoldDB" id="A0A6A8GUL0"/>
<evidence type="ECO:0000313" key="1">
    <source>
        <dbReference type="EMBL" id="MSA68678.1"/>
    </source>
</evidence>
<protein>
    <submittedName>
        <fullName evidence="1">Extracellular solute-binding protein</fullName>
    </submittedName>
</protein>
<dbReference type="InterPro" id="IPR006059">
    <property type="entry name" value="SBP"/>
</dbReference>
<gene>
    <name evidence="1" type="ORF">GKC89_06200</name>
</gene>
<name>A0A6A8GUL0_9LACO</name>
<sequence length="435" mass="49304">MKNSKLKLFLLGAALLLSVGAAAVFYESNKEQTITLGIYVDSSWNVPNSEGTKVIDYAIRRFEKENRGVKIKYESGLEKNDYMDWLSEKIVANKSPDVFIVPSRQFNMLASIGSMAKLDGYIEKEGIDRKIFYDGAYEAGRYSENQYALPYETNPMMMCVNTELMKKEGIDLPGSSWTIEDLYDICQRVSKDVNNDGIVDQFGIADYTWENAVFAYGAKLFGNDGSSADFTSSKVRRALTMMEKLNALSGNYEPGSDDFDKGKVAFLPMTLAQYRTYKSYPYHVAKYSAFSWTCIKMPSESRKICGTNSETSLFAVSSQSHRKKLAWKFVKLLCCDKKVQQYLLRHSQGSTVLRSVISSRQTKRFLEEDGVTHNALMTESLDAILNSMRASQHFKKYNDAMGRADYLISKALEKREVDTEISKIQNQLENTLISK</sequence>
<organism evidence="1">
    <name type="scientific">Ligilactobacillus ruminis</name>
    <dbReference type="NCBI Taxonomy" id="1623"/>
    <lineage>
        <taxon>Bacteria</taxon>
        <taxon>Bacillati</taxon>
        <taxon>Bacillota</taxon>
        <taxon>Bacilli</taxon>
        <taxon>Lactobacillales</taxon>
        <taxon>Lactobacillaceae</taxon>
        <taxon>Ligilactobacillus</taxon>
    </lineage>
</organism>
<accession>A0A6A8GUL0</accession>